<keyword evidence="3" id="KW-1185">Reference proteome</keyword>
<keyword evidence="1" id="KW-1133">Transmembrane helix</keyword>
<dbReference type="Proteomes" id="UP000092445">
    <property type="component" value="Unassembled WGS sequence"/>
</dbReference>
<evidence type="ECO:0000313" key="3">
    <source>
        <dbReference type="Proteomes" id="UP000092445"/>
    </source>
</evidence>
<organism evidence="2 3">
    <name type="scientific">Glossina pallidipes</name>
    <name type="common">Tsetse fly</name>
    <dbReference type="NCBI Taxonomy" id="7398"/>
    <lineage>
        <taxon>Eukaryota</taxon>
        <taxon>Metazoa</taxon>
        <taxon>Ecdysozoa</taxon>
        <taxon>Arthropoda</taxon>
        <taxon>Hexapoda</taxon>
        <taxon>Insecta</taxon>
        <taxon>Pterygota</taxon>
        <taxon>Neoptera</taxon>
        <taxon>Endopterygota</taxon>
        <taxon>Diptera</taxon>
        <taxon>Brachycera</taxon>
        <taxon>Muscomorpha</taxon>
        <taxon>Hippoboscoidea</taxon>
        <taxon>Glossinidae</taxon>
        <taxon>Glossina</taxon>
    </lineage>
</organism>
<keyword evidence="1" id="KW-0472">Membrane</keyword>
<feature type="transmembrane region" description="Helical" evidence="1">
    <location>
        <begin position="64"/>
        <end position="86"/>
    </location>
</feature>
<protein>
    <submittedName>
        <fullName evidence="2">Uncharacterized protein</fullName>
    </submittedName>
</protein>
<sequence length="143" mass="16575">MIHKSSLVFSMFTSGEKRSRDEQFHPALGFFTFNQCLSRANSYNKCMKYLQHTSKIQFNAADDLVLSFWCCLSCLLTTLLLITMTASRLRLERIKIAHAKTLLIRKLHLLLANRLEFAKSPSDAARLSYMHLEVLREEAFKNK</sequence>
<evidence type="ECO:0000256" key="1">
    <source>
        <dbReference type="SAM" id="Phobius"/>
    </source>
</evidence>
<dbReference type="AlphaFoldDB" id="A0A1B0A0V5"/>
<dbReference type="EnsemblMetazoa" id="GPAI031026-RA">
    <property type="protein sequence ID" value="GPAI031026-PA"/>
    <property type="gene ID" value="GPAI031026"/>
</dbReference>
<reference evidence="2" key="2">
    <citation type="submission" date="2020-05" db="UniProtKB">
        <authorList>
            <consortium name="EnsemblMetazoa"/>
        </authorList>
    </citation>
    <scope>IDENTIFICATION</scope>
    <source>
        <strain evidence="2">IAEA</strain>
    </source>
</reference>
<proteinExistence type="predicted"/>
<dbReference type="VEuPathDB" id="VectorBase:GPAI031026"/>
<accession>A0A1B0A0V5</accession>
<name>A0A1B0A0V5_GLOPL</name>
<evidence type="ECO:0000313" key="2">
    <source>
        <dbReference type="EnsemblMetazoa" id="GPAI031026-PA"/>
    </source>
</evidence>
<reference evidence="3" key="1">
    <citation type="submission" date="2014-03" db="EMBL/GenBank/DDBJ databases">
        <authorList>
            <person name="Aksoy S."/>
            <person name="Warren W."/>
            <person name="Wilson R.K."/>
        </authorList>
    </citation>
    <scope>NUCLEOTIDE SEQUENCE [LARGE SCALE GENOMIC DNA]</scope>
    <source>
        <strain evidence="3">IAEA</strain>
    </source>
</reference>
<keyword evidence="1" id="KW-0812">Transmembrane</keyword>